<name>A0A7R9HXR8_9NEOP</name>
<accession>A0A7R9HXR8</accession>
<dbReference type="EMBL" id="OD564835">
    <property type="protein sequence ID" value="CAD7439979.1"/>
    <property type="molecule type" value="Genomic_DNA"/>
</dbReference>
<dbReference type="SUPFAM" id="SSF51905">
    <property type="entry name" value="FAD/NAD(P)-binding domain"/>
    <property type="match status" value="2"/>
</dbReference>
<dbReference type="InterPro" id="IPR036188">
    <property type="entry name" value="FAD/NAD-bd_sf"/>
</dbReference>
<sequence length="284" mass="31956">MQPSTRQVLCKWSDAFRQLKRSHEKVARNFTVGRWSTPVTIHRFMSDITVQLVDPVNGLPVHRAHVTQLKKCLVQSIISVSSASQRLGQTCELATCQKKGRLKILFHHDYMGRNATWSVGNNFSTGNGSVLPKQAQVVICGAGMVANSVAYHLVQNGWTDVLVLEKEKRGELGKVEKELPRKSARAAVLVARGIEPTTVRSRFNIECSRVQTSVKTATPSLPSCLQNSWSKQGVCIQEHPLNITNWKWNVSFWFRDTGSFQTHPRQTVDHVQYQTVPETARARI</sequence>
<reference evidence="1" key="1">
    <citation type="submission" date="2020-11" db="EMBL/GenBank/DDBJ databases">
        <authorList>
            <person name="Tran Van P."/>
        </authorList>
    </citation>
    <scope>NUCLEOTIDE SEQUENCE</scope>
</reference>
<protein>
    <submittedName>
        <fullName evidence="1">Uncharacterized protein</fullName>
    </submittedName>
</protein>
<evidence type="ECO:0000313" key="1">
    <source>
        <dbReference type="EMBL" id="CAD7439979.1"/>
    </source>
</evidence>
<gene>
    <name evidence="1" type="ORF">TBIB3V08_LOCUS2517</name>
</gene>
<organism evidence="1">
    <name type="scientific">Timema bartmani</name>
    <dbReference type="NCBI Taxonomy" id="61472"/>
    <lineage>
        <taxon>Eukaryota</taxon>
        <taxon>Metazoa</taxon>
        <taxon>Ecdysozoa</taxon>
        <taxon>Arthropoda</taxon>
        <taxon>Hexapoda</taxon>
        <taxon>Insecta</taxon>
        <taxon>Pterygota</taxon>
        <taxon>Neoptera</taxon>
        <taxon>Polyneoptera</taxon>
        <taxon>Phasmatodea</taxon>
        <taxon>Timematodea</taxon>
        <taxon>Timematoidea</taxon>
        <taxon>Timematidae</taxon>
        <taxon>Timema</taxon>
    </lineage>
</organism>
<dbReference type="Gene3D" id="3.50.50.60">
    <property type="entry name" value="FAD/NAD(P)-binding domain"/>
    <property type="match status" value="1"/>
</dbReference>
<dbReference type="AlphaFoldDB" id="A0A7R9HXR8"/>
<proteinExistence type="predicted"/>